<sequence>MRATPEKARGFNQLLKNYGTRVSSCKAEGSIYAKCVTGKEKLEFNSCLKEFKALSDCIRKKVKFSEGYVQFKCSLSKPLFRFADVEKMNESRDFEVVDIHCLL</sequence>
<dbReference type="AlphaFoldDB" id="A0A7I8W4Z9"/>
<accession>A0A7I8W4Z9</accession>
<keyword evidence="2" id="KW-1185">Reference proteome</keyword>
<dbReference type="PANTHER" id="PTHR34561">
    <property type="entry name" value="NADH DEHYDROGENASE [UBIQUINONE] 1 ALPHA SUBCOMPLEX ASSEMBLY FACTOR 8"/>
    <property type="match status" value="1"/>
</dbReference>
<dbReference type="GO" id="GO:0005739">
    <property type="term" value="C:mitochondrion"/>
    <property type="evidence" value="ECO:0007669"/>
    <property type="project" value="InterPro"/>
</dbReference>
<gene>
    <name evidence="1" type="ORF">DGYR_LOCUS10712</name>
</gene>
<comment type="caution">
    <text evidence="1">The sequence shown here is derived from an EMBL/GenBank/DDBJ whole genome shotgun (WGS) entry which is preliminary data.</text>
</comment>
<dbReference type="OrthoDB" id="3821113at2759"/>
<dbReference type="PANTHER" id="PTHR34561:SF1">
    <property type="entry name" value="NADH DEHYDROGENASE [UBIQUINONE] 1 ALPHA SUBCOMPLEX ASSEMBLY FACTOR 8"/>
    <property type="match status" value="1"/>
</dbReference>
<evidence type="ECO:0000313" key="1">
    <source>
        <dbReference type="EMBL" id="CAD5122976.1"/>
    </source>
</evidence>
<dbReference type="InterPro" id="IPR034595">
    <property type="entry name" value="NDUFAF8"/>
</dbReference>
<organism evidence="1 2">
    <name type="scientific">Dimorphilus gyrociliatus</name>
    <dbReference type="NCBI Taxonomy" id="2664684"/>
    <lineage>
        <taxon>Eukaryota</taxon>
        <taxon>Metazoa</taxon>
        <taxon>Spiralia</taxon>
        <taxon>Lophotrochozoa</taxon>
        <taxon>Annelida</taxon>
        <taxon>Polychaeta</taxon>
        <taxon>Polychaeta incertae sedis</taxon>
        <taxon>Dinophilidae</taxon>
        <taxon>Dimorphilus</taxon>
    </lineage>
</organism>
<dbReference type="GO" id="GO:0032981">
    <property type="term" value="P:mitochondrial respiratory chain complex I assembly"/>
    <property type="evidence" value="ECO:0007669"/>
    <property type="project" value="InterPro"/>
</dbReference>
<proteinExistence type="predicted"/>
<dbReference type="EMBL" id="CAJFCJ010000019">
    <property type="protein sequence ID" value="CAD5122976.1"/>
    <property type="molecule type" value="Genomic_DNA"/>
</dbReference>
<name>A0A7I8W4Z9_9ANNE</name>
<dbReference type="Proteomes" id="UP000549394">
    <property type="component" value="Unassembled WGS sequence"/>
</dbReference>
<reference evidence="1 2" key="1">
    <citation type="submission" date="2020-08" db="EMBL/GenBank/DDBJ databases">
        <authorList>
            <person name="Hejnol A."/>
        </authorList>
    </citation>
    <scope>NUCLEOTIDE SEQUENCE [LARGE SCALE GENOMIC DNA]</scope>
</reference>
<evidence type="ECO:0000313" key="2">
    <source>
        <dbReference type="Proteomes" id="UP000549394"/>
    </source>
</evidence>
<protein>
    <submittedName>
        <fullName evidence="1">DgyrCDS11365</fullName>
    </submittedName>
</protein>